<dbReference type="Proteomes" id="UP000187941">
    <property type="component" value="Chromosome"/>
</dbReference>
<reference evidence="1 2" key="1">
    <citation type="submission" date="2016-01" db="EMBL/GenBank/DDBJ databases">
        <authorList>
            <person name="Oliw E.H."/>
        </authorList>
    </citation>
    <scope>NUCLEOTIDE SEQUENCE [LARGE SCALE GENOMIC DNA]</scope>
    <source>
        <strain evidence="1 2">DY10</strain>
    </source>
</reference>
<dbReference type="KEGG" id="smon:AWR27_14305"/>
<dbReference type="AlphaFoldDB" id="A0A1P9WYD4"/>
<dbReference type="EMBL" id="CP014263">
    <property type="protein sequence ID" value="AQG80391.1"/>
    <property type="molecule type" value="Genomic_DNA"/>
</dbReference>
<proteinExistence type="predicted"/>
<evidence type="ECO:0000313" key="1">
    <source>
        <dbReference type="EMBL" id="AQG80391.1"/>
    </source>
</evidence>
<organism evidence="1 2">
    <name type="scientific">Spirosoma montaniterrae</name>
    <dbReference type="NCBI Taxonomy" id="1178516"/>
    <lineage>
        <taxon>Bacteria</taxon>
        <taxon>Pseudomonadati</taxon>
        <taxon>Bacteroidota</taxon>
        <taxon>Cytophagia</taxon>
        <taxon>Cytophagales</taxon>
        <taxon>Cytophagaceae</taxon>
        <taxon>Spirosoma</taxon>
    </lineage>
</organism>
<gene>
    <name evidence="1" type="ORF">AWR27_14305</name>
</gene>
<dbReference type="InterPro" id="IPR011993">
    <property type="entry name" value="PH-like_dom_sf"/>
</dbReference>
<accession>A0A1P9WYD4</accession>
<name>A0A1P9WYD4_9BACT</name>
<dbReference type="Gene3D" id="2.60.120.430">
    <property type="entry name" value="Galactose-binding lectin"/>
    <property type="match status" value="1"/>
</dbReference>
<sequence length="298" mass="32969">MQFVDNYDPQNAEIGSTVAYKNALGINPDAYNTYLNSVVNSNRGTLIITPTTLRTRISLNPGDRLIIRAEGSIKLGAFAGYGGPDGIDGFAAYSLASNIRHGSLIYVIGNADWQFAGSSKTITASKSGSLLMTVNDKQVDDDEGQFIVNYEIIRSTDGATTSPTPAPSVAASPVRATPVIEQNTNQPYNAPPSRPANSARNVDRSQLLYSGAANRFVNERAIGGKLYLYPDRLEFRSYLFKTLIDEQTILLDQIEQVEFYNPMDIFQNGLIVKTTDGKRQKFVVYGRDRWREEIYKLK</sequence>
<dbReference type="Gene3D" id="2.30.29.30">
    <property type="entry name" value="Pleckstrin-homology domain (PH domain)/Phosphotyrosine-binding domain (PTB)"/>
    <property type="match status" value="1"/>
</dbReference>
<keyword evidence="2" id="KW-1185">Reference proteome</keyword>
<protein>
    <submittedName>
        <fullName evidence="1">Uncharacterized protein</fullName>
    </submittedName>
</protein>
<evidence type="ECO:0000313" key="2">
    <source>
        <dbReference type="Proteomes" id="UP000187941"/>
    </source>
</evidence>